<name>A0ABQ9D902_9PASS</name>
<proteinExistence type="predicted"/>
<sequence length="141" mass="16407">MKILQGPPSIKRDIENKLHSIHISQFLPMAKYMKDLTPWPFLYICALIAVDFGSVLYCWFISKTLAQSCAAHCIAEVPAAKKQHEEKLIEKQVQQKLVNRLQLFTISSQTKLTWCRLEEQKSTFELKKTIFRNSSGKHWNQ</sequence>
<keyword evidence="1" id="KW-1133">Transmembrane helix</keyword>
<keyword evidence="1" id="KW-0472">Membrane</keyword>
<evidence type="ECO:0000256" key="1">
    <source>
        <dbReference type="SAM" id="Phobius"/>
    </source>
</evidence>
<evidence type="ECO:0000313" key="3">
    <source>
        <dbReference type="Proteomes" id="UP001145742"/>
    </source>
</evidence>
<dbReference type="EMBL" id="WHWB01033907">
    <property type="protein sequence ID" value="KAJ7415801.1"/>
    <property type="molecule type" value="Genomic_DNA"/>
</dbReference>
<protein>
    <recommendedName>
        <fullName evidence="4">ATP synthase F0 subunit 8</fullName>
    </recommendedName>
</protein>
<reference evidence="2" key="1">
    <citation type="submission" date="2019-10" db="EMBL/GenBank/DDBJ databases">
        <authorList>
            <person name="Soares A.E.R."/>
            <person name="Aleixo A."/>
            <person name="Schneider P."/>
            <person name="Miyaki C.Y."/>
            <person name="Schneider M.P."/>
            <person name="Mello C."/>
            <person name="Vasconcelos A.T.R."/>
        </authorList>
    </citation>
    <scope>NUCLEOTIDE SEQUENCE</scope>
    <source>
        <tissue evidence="2">Muscle</tissue>
    </source>
</reference>
<organism evidence="2 3">
    <name type="scientific">Willisornis vidua</name>
    <name type="common">Xingu scale-backed antbird</name>
    <dbReference type="NCBI Taxonomy" id="1566151"/>
    <lineage>
        <taxon>Eukaryota</taxon>
        <taxon>Metazoa</taxon>
        <taxon>Chordata</taxon>
        <taxon>Craniata</taxon>
        <taxon>Vertebrata</taxon>
        <taxon>Euteleostomi</taxon>
        <taxon>Archelosauria</taxon>
        <taxon>Archosauria</taxon>
        <taxon>Dinosauria</taxon>
        <taxon>Saurischia</taxon>
        <taxon>Theropoda</taxon>
        <taxon>Coelurosauria</taxon>
        <taxon>Aves</taxon>
        <taxon>Neognathae</taxon>
        <taxon>Neoaves</taxon>
        <taxon>Telluraves</taxon>
        <taxon>Australaves</taxon>
        <taxon>Passeriformes</taxon>
        <taxon>Thamnophilidae</taxon>
        <taxon>Willisornis</taxon>
    </lineage>
</organism>
<accession>A0ABQ9D902</accession>
<keyword evidence="1" id="KW-0812">Transmembrane</keyword>
<evidence type="ECO:0000313" key="2">
    <source>
        <dbReference type="EMBL" id="KAJ7415801.1"/>
    </source>
</evidence>
<keyword evidence="3" id="KW-1185">Reference proteome</keyword>
<evidence type="ECO:0008006" key="4">
    <source>
        <dbReference type="Google" id="ProtNLM"/>
    </source>
</evidence>
<feature type="transmembrane region" description="Helical" evidence="1">
    <location>
        <begin position="41"/>
        <end position="60"/>
    </location>
</feature>
<gene>
    <name evidence="2" type="ORF">WISP_75888</name>
</gene>
<dbReference type="Proteomes" id="UP001145742">
    <property type="component" value="Unassembled WGS sequence"/>
</dbReference>
<comment type="caution">
    <text evidence="2">The sequence shown here is derived from an EMBL/GenBank/DDBJ whole genome shotgun (WGS) entry which is preliminary data.</text>
</comment>